<protein>
    <submittedName>
        <fullName evidence="1">Uncharacterized protein</fullName>
    </submittedName>
</protein>
<reference evidence="1" key="1">
    <citation type="submission" date="2015-06" db="UniProtKB">
        <authorList>
            <consortium name="EnsemblPlants"/>
        </authorList>
    </citation>
    <scope>IDENTIFICATION</scope>
</reference>
<sequence length="108" mass="11981">MWLVDNPGWGHGTSGSPHLVSQSASTVFMSHPPTITTAVFPFQQPTVMEYSYAPPAWELKLFPDATFDIKGLKPSKDQEALTILHDSRQGSGLKPFHLLPDCTTLENW</sequence>
<proteinExistence type="predicted"/>
<name>N1QXY4_AEGTA</name>
<organism evidence="1">
    <name type="scientific">Aegilops tauschii</name>
    <name type="common">Tausch's goatgrass</name>
    <name type="synonym">Aegilops squarrosa</name>
    <dbReference type="NCBI Taxonomy" id="37682"/>
    <lineage>
        <taxon>Eukaryota</taxon>
        <taxon>Viridiplantae</taxon>
        <taxon>Streptophyta</taxon>
        <taxon>Embryophyta</taxon>
        <taxon>Tracheophyta</taxon>
        <taxon>Spermatophyta</taxon>
        <taxon>Magnoliopsida</taxon>
        <taxon>Liliopsida</taxon>
        <taxon>Poales</taxon>
        <taxon>Poaceae</taxon>
        <taxon>BOP clade</taxon>
        <taxon>Pooideae</taxon>
        <taxon>Triticodae</taxon>
        <taxon>Triticeae</taxon>
        <taxon>Triticinae</taxon>
        <taxon>Aegilops</taxon>
    </lineage>
</organism>
<dbReference type="EnsemblPlants" id="EMT16698">
    <property type="protein sequence ID" value="EMT16698"/>
    <property type="gene ID" value="F775_20842"/>
</dbReference>
<evidence type="ECO:0000313" key="1">
    <source>
        <dbReference type="EnsemblPlants" id="EMT16698"/>
    </source>
</evidence>
<accession>N1QXY4</accession>
<dbReference type="AlphaFoldDB" id="N1QXY4"/>